<keyword evidence="4" id="KW-0720">Serine protease</keyword>
<evidence type="ECO:0000313" key="9">
    <source>
        <dbReference type="EMBL" id="TRY88334.1"/>
    </source>
</evidence>
<dbReference type="FunFam" id="2.60.120.290:FF:000013">
    <property type="entry name" value="Membrane frizzled-related protein"/>
    <property type="match status" value="2"/>
</dbReference>
<sequence>MKSKKGLTRLEKSLIFLFVLLTAVTIGLVVVFVLERNSTPKEDELKTGCEGLQELTASSGEFFSGNFPNSYDNGMSCSWQITVEASKAIHLWFEDFSVEDSSMCEADSITLRDELGIIGKYCGYSSPKQIVTLGNSLFVYFDTNDRHTDRGFKALYRAVAPETTSEIVGAGGIVEGDRGELLTPGFPLLDYDNNAFYQWIIRVKDGEKIRLTFSAFDLVPDKCADFVDIYDGVSEGAAHLGECQNKYSICIGRFCGNKVPAPVESSGNRMVLRFKSDSSGSAKGFSAVYTLASAPPISSTPASTSISTGTPTVTSTPAPEDSGCGSPGKLFGRKGRISSMNYPQAYPANLNCSWDIRVAEGFLVKLGIHDLAIVGETGMCGADKLTVTDGQHALGTHCGFLLPPVLISVSNHLSVSFQSDSRLADRGFSATWEAVYPEDLEDIQGCGGFSQQETGIIKSQNWPANYLANSMCLWTIRVPEKNAIKLTFTNFDMEEAGLLGRCNDHVVVYDGTKAGAKKYGPFCGSKMPDVIESSTNELVIRLYTDLFLEGKGFRAQWTTDASLPIPTDAPTPPNPWDDIIIDWPERCGTPSIPPVVETRIVNGERAKPHSWPWQVSMQVLRDPPASVFGHTCGATLIHKNWVLTAAHCFIRYADELHRWKMCLGKHNLTFSEPTEQCYNVLGIYRHEGFQYPTVPTVEFDIALVRLDGEVTASEFIDFACLPSSEEVLPGGKKCYATGWGDETGNSTAPKVADALNQVALPVVPFETCKRMDYWWFQVKSSMICCGYTLPDELKSVCQGDSGGPLVCQDAPSAPWEVHGITSFGPIGCIFDKKPSVFTRFSAYLPWIENIIRKEIYELTSSGCGGLKDLSGTDGIVASMGYPEAYSNKASCQWNIRVPTGKNVYLHFGNFSLEESTLCLNDKISLSDAIGSLGTHCSSSPPKDLVTEGDTLSITFTSNDKIVDTGFNAMWKAVDPADGDAAVGCGGHLTGQKGEFQSPNWPNQYPKQAVCTWMISSPSATRIRVSFETFQLEGANLLGNCVDYLEVFDAAGLSQGKMCGVDAPTLNVSGDKLTVRFVSNHAQEKKGFQGSWMADPVGS</sequence>
<dbReference type="Pfam" id="PF00431">
    <property type="entry name" value="CUB"/>
    <property type="match status" value="6"/>
</dbReference>
<evidence type="ECO:0000256" key="6">
    <source>
        <dbReference type="SAM" id="Phobius"/>
    </source>
</evidence>
<dbReference type="PROSITE" id="PS01180">
    <property type="entry name" value="CUB"/>
    <property type="match status" value="6"/>
</dbReference>
<keyword evidence="6" id="KW-0472">Membrane</keyword>
<evidence type="ECO:0000259" key="8">
    <source>
        <dbReference type="PROSITE" id="PS50240"/>
    </source>
</evidence>
<feature type="domain" description="CUB" evidence="7">
    <location>
        <begin position="863"/>
        <end position="973"/>
    </location>
</feature>
<feature type="domain" description="CUB" evidence="7">
    <location>
        <begin position="49"/>
        <end position="159"/>
    </location>
</feature>
<feature type="region of interest" description="Disordered" evidence="5">
    <location>
        <begin position="296"/>
        <end position="327"/>
    </location>
</feature>
<dbReference type="PANTHER" id="PTHR24251:SF41">
    <property type="entry name" value="DELETED IN MALIGNANT BRAIN TUMORS 1 PROTEIN-LIKE"/>
    <property type="match status" value="1"/>
</dbReference>
<dbReference type="InterPro" id="IPR043504">
    <property type="entry name" value="Peptidase_S1_PA_chymotrypsin"/>
</dbReference>
<feature type="domain" description="CUB" evidence="7">
    <location>
        <begin position="446"/>
        <end position="560"/>
    </location>
</feature>
<dbReference type="PROSITE" id="PS50240">
    <property type="entry name" value="TRYPSIN_DOM"/>
    <property type="match status" value="1"/>
</dbReference>
<evidence type="ECO:0000256" key="2">
    <source>
        <dbReference type="ARBA" id="ARBA00023157"/>
    </source>
</evidence>
<keyword evidence="2" id="KW-1015">Disulfide bond</keyword>
<evidence type="ECO:0008006" key="11">
    <source>
        <dbReference type="Google" id="ProtNLM"/>
    </source>
</evidence>
<gene>
    <name evidence="9" type="ORF">DNTS_018821</name>
</gene>
<dbReference type="SMART" id="SM00042">
    <property type="entry name" value="CUB"/>
    <property type="match status" value="6"/>
</dbReference>
<comment type="caution">
    <text evidence="3">Lacks conserved residue(s) required for the propagation of feature annotation.</text>
</comment>
<dbReference type="Proteomes" id="UP000316079">
    <property type="component" value="Unassembled WGS sequence"/>
</dbReference>
<evidence type="ECO:0000313" key="10">
    <source>
        <dbReference type="Proteomes" id="UP000316079"/>
    </source>
</evidence>
<dbReference type="PROSITE" id="PS00135">
    <property type="entry name" value="TRYPSIN_SER"/>
    <property type="match status" value="1"/>
</dbReference>
<dbReference type="InterPro" id="IPR000859">
    <property type="entry name" value="CUB_dom"/>
</dbReference>
<feature type="domain" description="CUB" evidence="7">
    <location>
        <begin position="324"/>
        <end position="435"/>
    </location>
</feature>
<evidence type="ECO:0000256" key="1">
    <source>
        <dbReference type="ARBA" id="ARBA00022737"/>
    </source>
</evidence>
<evidence type="ECO:0000256" key="4">
    <source>
        <dbReference type="RuleBase" id="RU363034"/>
    </source>
</evidence>
<evidence type="ECO:0000259" key="7">
    <source>
        <dbReference type="PROSITE" id="PS01180"/>
    </source>
</evidence>
<dbReference type="FunFam" id="2.40.10.10:FF:000165">
    <property type="entry name" value="Trypsin-like serine protease"/>
    <property type="match status" value="1"/>
</dbReference>
<comment type="caution">
    <text evidence="9">The sequence shown here is derived from an EMBL/GenBank/DDBJ whole genome shotgun (WGS) entry which is preliminary data.</text>
</comment>
<dbReference type="GO" id="GO:0006508">
    <property type="term" value="P:proteolysis"/>
    <property type="evidence" value="ECO:0007669"/>
    <property type="project" value="UniProtKB-KW"/>
</dbReference>
<dbReference type="InterPro" id="IPR001254">
    <property type="entry name" value="Trypsin_dom"/>
</dbReference>
<name>A0A553QEH6_9TELE</name>
<dbReference type="EMBL" id="SRMA01026052">
    <property type="protein sequence ID" value="TRY88334.1"/>
    <property type="molecule type" value="Genomic_DNA"/>
</dbReference>
<keyword evidence="6" id="KW-0812">Transmembrane</keyword>
<keyword evidence="1" id="KW-0677">Repeat</keyword>
<dbReference type="CDD" id="cd00041">
    <property type="entry name" value="CUB"/>
    <property type="match status" value="6"/>
</dbReference>
<proteinExistence type="predicted"/>
<evidence type="ECO:0000256" key="3">
    <source>
        <dbReference type="PROSITE-ProRule" id="PRU00059"/>
    </source>
</evidence>
<dbReference type="InterPro" id="IPR035914">
    <property type="entry name" value="Sperma_CUB_dom_sf"/>
</dbReference>
<dbReference type="SMART" id="SM00020">
    <property type="entry name" value="Tryp_SPc"/>
    <property type="match status" value="1"/>
</dbReference>
<dbReference type="FunFam" id="2.60.120.290:FF:000005">
    <property type="entry name" value="Procollagen C-endopeptidase enhancer 1"/>
    <property type="match status" value="4"/>
</dbReference>
<evidence type="ECO:0000256" key="5">
    <source>
        <dbReference type="SAM" id="MobiDB-lite"/>
    </source>
</evidence>
<dbReference type="Gene3D" id="2.40.10.10">
    <property type="entry name" value="Trypsin-like serine proteases"/>
    <property type="match status" value="1"/>
</dbReference>
<organism evidence="9 10">
    <name type="scientific">Danionella cerebrum</name>
    <dbReference type="NCBI Taxonomy" id="2873325"/>
    <lineage>
        <taxon>Eukaryota</taxon>
        <taxon>Metazoa</taxon>
        <taxon>Chordata</taxon>
        <taxon>Craniata</taxon>
        <taxon>Vertebrata</taxon>
        <taxon>Euteleostomi</taxon>
        <taxon>Actinopterygii</taxon>
        <taxon>Neopterygii</taxon>
        <taxon>Teleostei</taxon>
        <taxon>Ostariophysi</taxon>
        <taxon>Cypriniformes</taxon>
        <taxon>Danionidae</taxon>
        <taxon>Danioninae</taxon>
        <taxon>Danionella</taxon>
    </lineage>
</organism>
<accession>A0A553QEH6</accession>
<dbReference type="PROSITE" id="PS00134">
    <property type="entry name" value="TRYPSIN_HIS"/>
    <property type="match status" value="1"/>
</dbReference>
<dbReference type="SUPFAM" id="SSF49854">
    <property type="entry name" value="Spermadhesin, CUB domain"/>
    <property type="match status" value="6"/>
</dbReference>
<dbReference type="InterPro" id="IPR009003">
    <property type="entry name" value="Peptidase_S1_PA"/>
</dbReference>
<dbReference type="CDD" id="cd00190">
    <property type="entry name" value="Tryp_SPc"/>
    <property type="match status" value="1"/>
</dbReference>
<keyword evidence="4" id="KW-0378">Hydrolase</keyword>
<keyword evidence="6" id="KW-1133">Transmembrane helix</keyword>
<feature type="domain" description="CUB" evidence="7">
    <location>
        <begin position="984"/>
        <end position="1094"/>
    </location>
</feature>
<dbReference type="STRING" id="623744.A0A553QEH6"/>
<dbReference type="InterPro" id="IPR018114">
    <property type="entry name" value="TRYPSIN_HIS"/>
</dbReference>
<dbReference type="AlphaFoldDB" id="A0A553QEH6"/>
<reference evidence="9 10" key="1">
    <citation type="journal article" date="2019" name="Sci. Data">
        <title>Hybrid genome assembly and annotation of Danionella translucida.</title>
        <authorList>
            <person name="Kadobianskyi M."/>
            <person name="Schulze L."/>
            <person name="Schuelke M."/>
            <person name="Judkewitz B."/>
        </authorList>
    </citation>
    <scope>NUCLEOTIDE SEQUENCE [LARGE SCALE GENOMIC DNA]</scope>
    <source>
        <strain evidence="9 10">Bolton</strain>
    </source>
</reference>
<feature type="domain" description="Peptidase S1" evidence="8">
    <location>
        <begin position="600"/>
        <end position="852"/>
    </location>
</feature>
<dbReference type="InterPro" id="IPR033116">
    <property type="entry name" value="TRYPSIN_SER"/>
</dbReference>
<dbReference type="GO" id="GO:0004252">
    <property type="term" value="F:serine-type endopeptidase activity"/>
    <property type="evidence" value="ECO:0007669"/>
    <property type="project" value="InterPro"/>
</dbReference>
<dbReference type="Gene3D" id="2.60.120.290">
    <property type="entry name" value="Spermadhesin, CUB domain"/>
    <property type="match status" value="6"/>
</dbReference>
<dbReference type="PANTHER" id="PTHR24251">
    <property type="entry name" value="OVOCHYMASE-RELATED"/>
    <property type="match status" value="1"/>
</dbReference>
<feature type="domain" description="CUB" evidence="7">
    <location>
        <begin position="170"/>
        <end position="292"/>
    </location>
</feature>
<keyword evidence="10" id="KW-1185">Reference proteome</keyword>
<feature type="transmembrane region" description="Helical" evidence="6">
    <location>
        <begin position="12"/>
        <end position="34"/>
    </location>
</feature>
<dbReference type="InterPro" id="IPR001314">
    <property type="entry name" value="Peptidase_S1A"/>
</dbReference>
<protein>
    <recommendedName>
        <fullName evidence="11">Ovochymase-2</fullName>
    </recommendedName>
</protein>
<keyword evidence="4" id="KW-0645">Protease</keyword>
<dbReference type="OrthoDB" id="6380398at2759"/>
<dbReference type="SUPFAM" id="SSF50494">
    <property type="entry name" value="Trypsin-like serine proteases"/>
    <property type="match status" value="1"/>
</dbReference>
<feature type="compositionally biased region" description="Low complexity" evidence="5">
    <location>
        <begin position="296"/>
        <end position="312"/>
    </location>
</feature>
<dbReference type="Pfam" id="PF00089">
    <property type="entry name" value="Trypsin"/>
    <property type="match status" value="1"/>
</dbReference>
<dbReference type="PRINTS" id="PR00722">
    <property type="entry name" value="CHYMOTRYPSIN"/>
</dbReference>